<dbReference type="AlphaFoldDB" id="A0A2U8GLG4"/>
<dbReference type="PANTHER" id="PTHR47129">
    <property type="entry name" value="QUINONE OXIDOREDUCTASE 2"/>
    <property type="match status" value="1"/>
</dbReference>
<dbReference type="InterPro" id="IPR036291">
    <property type="entry name" value="NAD(P)-bd_dom_sf"/>
</dbReference>
<evidence type="ECO:0000259" key="1">
    <source>
        <dbReference type="Pfam" id="PF05368"/>
    </source>
</evidence>
<gene>
    <name evidence="2" type="ORF">CEW83_03010</name>
</gene>
<keyword evidence="3" id="KW-1185">Reference proteome</keyword>
<dbReference type="Gene3D" id="3.90.25.10">
    <property type="entry name" value="UDP-galactose 4-epimerase, domain 1"/>
    <property type="match status" value="1"/>
</dbReference>
<dbReference type="Pfam" id="PF05368">
    <property type="entry name" value="NmrA"/>
    <property type="match status" value="1"/>
</dbReference>
<evidence type="ECO:0000313" key="2">
    <source>
        <dbReference type="EMBL" id="AWI74314.1"/>
    </source>
</evidence>
<feature type="domain" description="NmrA-like" evidence="1">
    <location>
        <begin position="30"/>
        <end position="288"/>
    </location>
</feature>
<accession>A0A2U8GLG4</accession>
<dbReference type="SUPFAM" id="SSF51735">
    <property type="entry name" value="NAD(P)-binding Rossmann-fold domains"/>
    <property type="match status" value="1"/>
</dbReference>
<dbReference type="Proteomes" id="UP000244930">
    <property type="component" value="Chromosome"/>
</dbReference>
<dbReference type="Gene3D" id="3.40.50.720">
    <property type="entry name" value="NAD(P)-binding Rossmann-like Domain"/>
    <property type="match status" value="1"/>
</dbReference>
<dbReference type="InterPro" id="IPR008030">
    <property type="entry name" value="NmrA-like"/>
</dbReference>
<evidence type="ECO:0000313" key="3">
    <source>
        <dbReference type="Proteomes" id="UP000244930"/>
    </source>
</evidence>
<name>A0A2U8GLG4_9RHOO</name>
<protein>
    <submittedName>
        <fullName evidence="2">NAD(P)-dependent oxidoreductase</fullName>
    </submittedName>
</protein>
<reference evidence="2 3" key="1">
    <citation type="submission" date="2017-06" db="EMBL/GenBank/DDBJ databases">
        <title>Azoarcus.</title>
        <authorList>
            <person name="Woo J.-H."/>
            <person name="Kim H.-S."/>
        </authorList>
    </citation>
    <scope>NUCLEOTIDE SEQUENCE [LARGE SCALE GENOMIC DNA]</scope>
    <source>
        <strain evidence="2 3">TSPY31</strain>
    </source>
</reference>
<dbReference type="EMBL" id="CP022187">
    <property type="protein sequence ID" value="AWI74314.1"/>
    <property type="molecule type" value="Genomic_DNA"/>
</dbReference>
<proteinExistence type="predicted"/>
<dbReference type="InterPro" id="IPR052718">
    <property type="entry name" value="NmrA-type_oxidoreductase"/>
</dbReference>
<dbReference type="PANTHER" id="PTHR47129:SF1">
    <property type="entry name" value="NMRA-LIKE DOMAIN-CONTAINING PROTEIN"/>
    <property type="match status" value="1"/>
</dbReference>
<sequence length="316" mass="33369">MTLPAFIYILRIGNMRPIPSGPQPPQEHIMILITGATGQLGNAVINTLIESGTPAAQIVAGTRKPDAAAALEAKGVQLRKADYADPASLDAAFNGIDTLYLVSGDAPIDVRIEHHRNAIAAAVRNGVKRIVYTSFVDTAEDSPFGFARIHADTERTLAESGLEFTILRHGVYADILPAFLNGYAERGVASPNQHGKARFIRRADLAAAAAKVLTTGGHPGKTYTLTGPTALNMADIAAVLETRTGKPVAYHSLPTSDYASILVKATGMPQWLADALAGMFAAMDRGGYDIQTGDFARLLGRDAMPVEAALVAQLGL</sequence>
<organism evidence="2 3">
    <name type="scientific">Parazoarcus communis</name>
    <dbReference type="NCBI Taxonomy" id="41977"/>
    <lineage>
        <taxon>Bacteria</taxon>
        <taxon>Pseudomonadati</taxon>
        <taxon>Pseudomonadota</taxon>
        <taxon>Betaproteobacteria</taxon>
        <taxon>Rhodocyclales</taxon>
        <taxon>Zoogloeaceae</taxon>
        <taxon>Parazoarcus</taxon>
    </lineage>
</organism>
<dbReference type="KEGG" id="acom:CEW83_03010"/>
<dbReference type="CDD" id="cd05269">
    <property type="entry name" value="TMR_SDR_a"/>
    <property type="match status" value="1"/>
</dbReference>